<feature type="signal peptide" evidence="1">
    <location>
        <begin position="1"/>
        <end position="33"/>
    </location>
</feature>
<dbReference type="EMBL" id="JAGIOD010000001">
    <property type="protein sequence ID" value="MBP2380829.1"/>
    <property type="molecule type" value="Genomic_DNA"/>
</dbReference>
<organism evidence="2 3">
    <name type="scientific">Brachybacterium sacelli</name>
    <dbReference type="NCBI Taxonomy" id="173364"/>
    <lineage>
        <taxon>Bacteria</taxon>
        <taxon>Bacillati</taxon>
        <taxon>Actinomycetota</taxon>
        <taxon>Actinomycetes</taxon>
        <taxon>Micrococcales</taxon>
        <taxon>Dermabacteraceae</taxon>
        <taxon>Brachybacterium</taxon>
    </lineage>
</organism>
<gene>
    <name evidence="2" type="ORF">JOF43_000786</name>
</gene>
<evidence type="ECO:0000313" key="3">
    <source>
        <dbReference type="Proteomes" id="UP001519290"/>
    </source>
</evidence>
<reference evidence="2 3" key="1">
    <citation type="submission" date="2021-03" db="EMBL/GenBank/DDBJ databases">
        <title>Sequencing the genomes of 1000 actinobacteria strains.</title>
        <authorList>
            <person name="Klenk H.-P."/>
        </authorList>
    </citation>
    <scope>NUCLEOTIDE SEQUENCE [LARGE SCALE GENOMIC DNA]</scope>
    <source>
        <strain evidence="2 3">DSM 14566</strain>
    </source>
</reference>
<comment type="caution">
    <text evidence="2">The sequence shown here is derived from an EMBL/GenBank/DDBJ whole genome shotgun (WGS) entry which is preliminary data.</text>
</comment>
<evidence type="ECO:0000256" key="1">
    <source>
        <dbReference type="SAM" id="SignalP"/>
    </source>
</evidence>
<accession>A0ABS4WZA1</accession>
<dbReference type="Proteomes" id="UP001519290">
    <property type="component" value="Unassembled WGS sequence"/>
</dbReference>
<evidence type="ECO:0000313" key="2">
    <source>
        <dbReference type="EMBL" id="MBP2380829.1"/>
    </source>
</evidence>
<sequence length="185" mass="18805">MTTTNSRRTARRRLALAACLVLAIATGFGVATAVPLDVASPRQTDAAWVSEETGTLTASAGTVSPAATTCEGRNGAPNLLHLAASEDGLPVSGYLVTITVDQAEPNGWDSGQTSEGYPLIPANTPTYVPATTSTAAWGITGGWNATWTGDVSVEAIGPGGWTSSAVSHDWSIGFDFLGAGYGACT</sequence>
<proteinExistence type="predicted"/>
<name>A0ABS4WZA1_9MICO</name>
<keyword evidence="1" id="KW-0732">Signal</keyword>
<feature type="chain" id="PRO_5046543889" evidence="1">
    <location>
        <begin position="34"/>
        <end position="185"/>
    </location>
</feature>
<dbReference type="RefSeq" id="WP_209899373.1">
    <property type="nucleotide sequence ID" value="NZ_BAAAJW010000015.1"/>
</dbReference>
<keyword evidence="3" id="KW-1185">Reference proteome</keyword>
<protein>
    <submittedName>
        <fullName evidence="2">Uncharacterized protein</fullName>
    </submittedName>
</protein>